<evidence type="ECO:0000313" key="1">
    <source>
        <dbReference type="EMBL" id="KIO32930.1"/>
    </source>
</evidence>
<dbReference type="Proteomes" id="UP000054248">
    <property type="component" value="Unassembled WGS sequence"/>
</dbReference>
<accession>A0A0C3QKC4</accession>
<reference evidence="1 2" key="1">
    <citation type="submission" date="2014-04" db="EMBL/GenBank/DDBJ databases">
        <authorList>
            <consortium name="DOE Joint Genome Institute"/>
            <person name="Kuo A."/>
            <person name="Girlanda M."/>
            <person name="Perotto S."/>
            <person name="Kohler A."/>
            <person name="Nagy L.G."/>
            <person name="Floudas D."/>
            <person name="Copeland A."/>
            <person name="Barry K.W."/>
            <person name="Cichocki N."/>
            <person name="Veneault-Fourrey C."/>
            <person name="LaButti K."/>
            <person name="Lindquist E.A."/>
            <person name="Lipzen A."/>
            <person name="Lundell T."/>
            <person name="Morin E."/>
            <person name="Murat C."/>
            <person name="Sun H."/>
            <person name="Tunlid A."/>
            <person name="Henrissat B."/>
            <person name="Grigoriev I.V."/>
            <person name="Hibbett D.S."/>
            <person name="Martin F."/>
            <person name="Nordberg H.P."/>
            <person name="Cantor M.N."/>
            <person name="Hua S.X."/>
        </authorList>
    </citation>
    <scope>NUCLEOTIDE SEQUENCE [LARGE SCALE GENOMIC DNA]</scope>
    <source>
        <strain evidence="1 2">MUT 4182</strain>
    </source>
</reference>
<dbReference type="AlphaFoldDB" id="A0A0C3QKC4"/>
<dbReference type="EMBL" id="KN822951">
    <property type="protein sequence ID" value="KIO32930.1"/>
    <property type="molecule type" value="Genomic_DNA"/>
</dbReference>
<feature type="non-terminal residue" evidence="1">
    <location>
        <position position="95"/>
    </location>
</feature>
<dbReference type="InterPro" id="IPR029063">
    <property type="entry name" value="SAM-dependent_MTases_sf"/>
</dbReference>
<protein>
    <submittedName>
        <fullName evidence="1">Uncharacterized protein</fullName>
    </submittedName>
</protein>
<feature type="non-terminal residue" evidence="1">
    <location>
        <position position="1"/>
    </location>
</feature>
<dbReference type="Pfam" id="PF13489">
    <property type="entry name" value="Methyltransf_23"/>
    <property type="match status" value="1"/>
</dbReference>
<dbReference type="Gene3D" id="3.40.50.150">
    <property type="entry name" value="Vaccinia Virus protein VP39"/>
    <property type="match status" value="1"/>
</dbReference>
<sequence>DLGAGSGAWAIAMARQFPEADVLGLDLVPVNPGSEPPSNCRFEVCDANVDLPSYPAESFNVVHVRAVLQGIKDYRELFYQVSRMLRPGGVFVIVE</sequence>
<dbReference type="OrthoDB" id="2013972at2759"/>
<proteinExistence type="predicted"/>
<reference evidence="2" key="2">
    <citation type="submission" date="2015-01" db="EMBL/GenBank/DDBJ databases">
        <title>Evolutionary Origins and Diversification of the Mycorrhizal Mutualists.</title>
        <authorList>
            <consortium name="DOE Joint Genome Institute"/>
            <consortium name="Mycorrhizal Genomics Consortium"/>
            <person name="Kohler A."/>
            <person name="Kuo A."/>
            <person name="Nagy L.G."/>
            <person name="Floudas D."/>
            <person name="Copeland A."/>
            <person name="Barry K.W."/>
            <person name="Cichocki N."/>
            <person name="Veneault-Fourrey C."/>
            <person name="LaButti K."/>
            <person name="Lindquist E.A."/>
            <person name="Lipzen A."/>
            <person name="Lundell T."/>
            <person name="Morin E."/>
            <person name="Murat C."/>
            <person name="Riley R."/>
            <person name="Ohm R."/>
            <person name="Sun H."/>
            <person name="Tunlid A."/>
            <person name="Henrissat B."/>
            <person name="Grigoriev I.V."/>
            <person name="Hibbett D.S."/>
            <person name="Martin F."/>
        </authorList>
    </citation>
    <scope>NUCLEOTIDE SEQUENCE [LARGE SCALE GENOMIC DNA]</scope>
    <source>
        <strain evidence="2">MUT 4182</strain>
    </source>
</reference>
<dbReference type="PANTHER" id="PTHR43591">
    <property type="entry name" value="METHYLTRANSFERASE"/>
    <property type="match status" value="1"/>
</dbReference>
<dbReference type="CDD" id="cd02440">
    <property type="entry name" value="AdoMet_MTases"/>
    <property type="match status" value="1"/>
</dbReference>
<organism evidence="1 2">
    <name type="scientific">Tulasnella calospora MUT 4182</name>
    <dbReference type="NCBI Taxonomy" id="1051891"/>
    <lineage>
        <taxon>Eukaryota</taxon>
        <taxon>Fungi</taxon>
        <taxon>Dikarya</taxon>
        <taxon>Basidiomycota</taxon>
        <taxon>Agaricomycotina</taxon>
        <taxon>Agaricomycetes</taxon>
        <taxon>Cantharellales</taxon>
        <taxon>Tulasnellaceae</taxon>
        <taxon>Tulasnella</taxon>
    </lineage>
</organism>
<keyword evidence="2" id="KW-1185">Reference proteome</keyword>
<dbReference type="SUPFAM" id="SSF53335">
    <property type="entry name" value="S-adenosyl-L-methionine-dependent methyltransferases"/>
    <property type="match status" value="1"/>
</dbReference>
<name>A0A0C3QKC4_9AGAM</name>
<dbReference type="HOGENOM" id="CLU_093259_2_2_1"/>
<dbReference type="PANTHER" id="PTHR43591:SF24">
    <property type="entry name" value="2-METHOXY-6-POLYPRENYL-1,4-BENZOQUINOL METHYLASE, MITOCHONDRIAL"/>
    <property type="match status" value="1"/>
</dbReference>
<evidence type="ECO:0000313" key="2">
    <source>
        <dbReference type="Proteomes" id="UP000054248"/>
    </source>
</evidence>
<dbReference type="GO" id="GO:0008168">
    <property type="term" value="F:methyltransferase activity"/>
    <property type="evidence" value="ECO:0007669"/>
    <property type="project" value="TreeGrafter"/>
</dbReference>
<gene>
    <name evidence="1" type="ORF">M407DRAFT_61035</name>
</gene>